<feature type="transmembrane region" description="Helical" evidence="1">
    <location>
        <begin position="45"/>
        <end position="65"/>
    </location>
</feature>
<keyword evidence="1" id="KW-1133">Transmembrane helix</keyword>
<dbReference type="RefSeq" id="WP_181738020.1">
    <property type="nucleotide sequence ID" value="NZ_JACEMT010000041.1"/>
</dbReference>
<dbReference type="AlphaFoldDB" id="A0A7W1WX59"/>
<reference evidence="3 4" key="1">
    <citation type="submission" date="2020-07" db="EMBL/GenBank/DDBJ databases">
        <title>Bacterium isolated from marien macroalgae.</title>
        <authorList>
            <person name="Zhu K."/>
            <person name="Lu D."/>
            <person name="Du Z."/>
        </authorList>
    </citation>
    <scope>NUCLEOTIDE SEQUENCE [LARGE SCALE GENOMIC DNA]</scope>
    <source>
        <strain evidence="3 4">3-1745</strain>
    </source>
</reference>
<keyword evidence="1" id="KW-0472">Membrane</keyword>
<name>A0A7W1WX59_9GAMM</name>
<evidence type="ECO:0000259" key="2">
    <source>
        <dbReference type="Pfam" id="PF13127"/>
    </source>
</evidence>
<dbReference type="Proteomes" id="UP000538931">
    <property type="component" value="Unassembled WGS sequence"/>
</dbReference>
<keyword evidence="1" id="KW-0812">Transmembrane</keyword>
<organism evidence="3 4">
    <name type="scientific">Marinobacterium marinum</name>
    <dbReference type="NCBI Taxonomy" id="2756129"/>
    <lineage>
        <taxon>Bacteria</taxon>
        <taxon>Pseudomonadati</taxon>
        <taxon>Pseudomonadota</taxon>
        <taxon>Gammaproteobacteria</taxon>
        <taxon>Oceanospirillales</taxon>
        <taxon>Oceanospirillaceae</taxon>
        <taxon>Marinobacterium</taxon>
    </lineage>
</organism>
<keyword evidence="4" id="KW-1185">Reference proteome</keyword>
<dbReference type="EMBL" id="JACEMT010000041">
    <property type="protein sequence ID" value="MBA4501803.1"/>
    <property type="molecule type" value="Genomic_DNA"/>
</dbReference>
<accession>A0A7W1WX59</accession>
<evidence type="ECO:0000313" key="4">
    <source>
        <dbReference type="Proteomes" id="UP000538931"/>
    </source>
</evidence>
<evidence type="ECO:0000256" key="1">
    <source>
        <dbReference type="SAM" id="Phobius"/>
    </source>
</evidence>
<dbReference type="Pfam" id="PF13127">
    <property type="entry name" value="DUF3955"/>
    <property type="match status" value="1"/>
</dbReference>
<feature type="domain" description="DUF3955" evidence="2">
    <location>
        <begin position="11"/>
        <end position="66"/>
    </location>
</feature>
<dbReference type="InterPro" id="IPR025016">
    <property type="entry name" value="DUF3955"/>
</dbReference>
<protein>
    <submittedName>
        <fullName evidence="3">DUF3955 domain-containing protein</fullName>
    </submittedName>
</protein>
<proteinExistence type="predicted"/>
<comment type="caution">
    <text evidence="3">The sequence shown here is derived from an EMBL/GenBank/DDBJ whole genome shotgun (WGS) entry which is preliminary data.</text>
</comment>
<dbReference type="PROSITE" id="PS51257">
    <property type="entry name" value="PROKAR_LIPOPROTEIN"/>
    <property type="match status" value="1"/>
</dbReference>
<gene>
    <name evidence="3" type="ORF">H1S06_05430</name>
</gene>
<sequence>MLKKFWALIPIGCLCLFLSFACLMAFRMIGSEVGADGVLREPFALLPLSWLLAAFGCALLIGGLLKRYIRRKAI</sequence>
<evidence type="ECO:0000313" key="3">
    <source>
        <dbReference type="EMBL" id="MBA4501803.1"/>
    </source>
</evidence>